<evidence type="ECO:0000313" key="2">
    <source>
        <dbReference type="EMBL" id="HIT84882.1"/>
    </source>
</evidence>
<comment type="caution">
    <text evidence="2">The sequence shown here is derived from an EMBL/GenBank/DDBJ whole genome shotgun (WGS) entry which is preliminary data.</text>
</comment>
<dbReference type="InterPro" id="IPR056670">
    <property type="entry name" value="DUF7768"/>
</dbReference>
<evidence type="ECO:0000313" key="3">
    <source>
        <dbReference type="Proteomes" id="UP000824165"/>
    </source>
</evidence>
<dbReference type="EMBL" id="DVLU01000028">
    <property type="protein sequence ID" value="HIT84882.1"/>
    <property type="molecule type" value="Genomic_DNA"/>
</dbReference>
<dbReference type="Gene3D" id="3.40.50.10400">
    <property type="entry name" value="Hypothetical protein PA1492"/>
    <property type="match status" value="1"/>
</dbReference>
<dbReference type="AlphaFoldDB" id="A0A9D1H3A8"/>
<gene>
    <name evidence="2" type="ORF">IAA60_03130</name>
</gene>
<reference evidence="2" key="1">
    <citation type="submission" date="2020-10" db="EMBL/GenBank/DDBJ databases">
        <authorList>
            <person name="Gilroy R."/>
        </authorList>
    </citation>
    <scope>NUCLEOTIDE SEQUENCE</scope>
    <source>
        <strain evidence="2">CHK181-108</strain>
    </source>
</reference>
<protein>
    <recommendedName>
        <fullName evidence="1">DUF7768 domain-containing protein</fullName>
    </recommendedName>
</protein>
<sequence length="173" mass="19528">MKGVNMSIDIFKENWETALEMQFQKPNRCLKKAYICSPLCAKTDMEMIRNMRAARAYMFYAMKQMNVLARAPHAYLPALLCEKLPAERAMALEFGLRLLENSEVLFVCGDRISNGMKGEIGKAAVLNMDITVFDESLYPAVRKLVTQHGGNKAKVTLDEKNAFLSLPPEIIDC</sequence>
<name>A0A9D1H3A8_9FIRM</name>
<dbReference type="Pfam" id="PF24963">
    <property type="entry name" value="DUF7768"/>
    <property type="match status" value="1"/>
</dbReference>
<organism evidence="2 3">
    <name type="scientific">Candidatus Ornithomonoglobus intestinigallinarum</name>
    <dbReference type="NCBI Taxonomy" id="2840894"/>
    <lineage>
        <taxon>Bacteria</taxon>
        <taxon>Bacillati</taxon>
        <taxon>Bacillota</taxon>
        <taxon>Clostridia</taxon>
        <taxon>Candidatus Ornithomonoglobus</taxon>
    </lineage>
</organism>
<evidence type="ECO:0000259" key="1">
    <source>
        <dbReference type="Pfam" id="PF24963"/>
    </source>
</evidence>
<feature type="domain" description="DUF7768" evidence="1">
    <location>
        <begin position="31"/>
        <end position="132"/>
    </location>
</feature>
<accession>A0A9D1H3A8</accession>
<dbReference type="Proteomes" id="UP000824165">
    <property type="component" value="Unassembled WGS sequence"/>
</dbReference>
<proteinExistence type="predicted"/>
<reference evidence="2" key="2">
    <citation type="journal article" date="2021" name="PeerJ">
        <title>Extensive microbial diversity within the chicken gut microbiome revealed by metagenomics and culture.</title>
        <authorList>
            <person name="Gilroy R."/>
            <person name="Ravi A."/>
            <person name="Getino M."/>
            <person name="Pursley I."/>
            <person name="Horton D.L."/>
            <person name="Alikhan N.F."/>
            <person name="Baker D."/>
            <person name="Gharbi K."/>
            <person name="Hall N."/>
            <person name="Watson M."/>
            <person name="Adriaenssens E.M."/>
            <person name="Foster-Nyarko E."/>
            <person name="Jarju S."/>
            <person name="Secka A."/>
            <person name="Antonio M."/>
            <person name="Oren A."/>
            <person name="Chaudhuri R.R."/>
            <person name="La Ragione R."/>
            <person name="Hildebrand F."/>
            <person name="Pallen M.J."/>
        </authorList>
    </citation>
    <scope>NUCLEOTIDE SEQUENCE</scope>
    <source>
        <strain evidence="2">CHK181-108</strain>
    </source>
</reference>